<dbReference type="Proteomes" id="UP001205185">
    <property type="component" value="Unassembled WGS sequence"/>
</dbReference>
<proteinExistence type="predicted"/>
<organism evidence="2 3">
    <name type="scientific">Actinokineospora diospyrosa</name>
    <dbReference type="NCBI Taxonomy" id="103728"/>
    <lineage>
        <taxon>Bacteria</taxon>
        <taxon>Bacillati</taxon>
        <taxon>Actinomycetota</taxon>
        <taxon>Actinomycetes</taxon>
        <taxon>Pseudonocardiales</taxon>
        <taxon>Pseudonocardiaceae</taxon>
        <taxon>Actinokineospora</taxon>
    </lineage>
</organism>
<accession>A0ABT1ICE5</accession>
<feature type="region of interest" description="Disordered" evidence="1">
    <location>
        <begin position="15"/>
        <end position="66"/>
    </location>
</feature>
<evidence type="ECO:0000256" key="1">
    <source>
        <dbReference type="SAM" id="MobiDB-lite"/>
    </source>
</evidence>
<protein>
    <submittedName>
        <fullName evidence="2">Uncharacterized protein</fullName>
    </submittedName>
</protein>
<dbReference type="EMBL" id="JAMTCO010000006">
    <property type="protein sequence ID" value="MCP2270031.1"/>
    <property type="molecule type" value="Genomic_DNA"/>
</dbReference>
<name>A0ABT1ICE5_9PSEU</name>
<reference evidence="2 3" key="1">
    <citation type="submission" date="2022-06" db="EMBL/GenBank/DDBJ databases">
        <title>Genomic Encyclopedia of Archaeal and Bacterial Type Strains, Phase II (KMG-II): from individual species to whole genera.</title>
        <authorList>
            <person name="Goeker M."/>
        </authorList>
    </citation>
    <scope>NUCLEOTIDE SEQUENCE [LARGE SCALE GENOMIC DNA]</scope>
    <source>
        <strain evidence="2 3">DSM 44255</strain>
    </source>
</reference>
<gene>
    <name evidence="2" type="ORF">LV75_002532</name>
</gene>
<keyword evidence="3" id="KW-1185">Reference proteome</keyword>
<comment type="caution">
    <text evidence="2">The sequence shown here is derived from an EMBL/GenBank/DDBJ whole genome shotgun (WGS) entry which is preliminary data.</text>
</comment>
<evidence type="ECO:0000313" key="2">
    <source>
        <dbReference type="EMBL" id="MCP2270031.1"/>
    </source>
</evidence>
<evidence type="ECO:0000313" key="3">
    <source>
        <dbReference type="Proteomes" id="UP001205185"/>
    </source>
</evidence>
<sequence length="66" mass="6714">MCLSPVPGIVAALARDLADPPTNRDTTPVDATPPVGGELPEDGPAASIRRDPDLSSLLAVDSPPAR</sequence>